<accession>A0A445BM98</accession>
<comment type="caution">
    <text evidence="1">The sequence shown here is derived from an EMBL/GenBank/DDBJ whole genome shotgun (WGS) entry which is preliminary data.</text>
</comment>
<evidence type="ECO:0000313" key="2">
    <source>
        <dbReference type="Proteomes" id="UP000289738"/>
    </source>
</evidence>
<reference evidence="1 2" key="1">
    <citation type="submission" date="2019-01" db="EMBL/GenBank/DDBJ databases">
        <title>Sequencing of cultivated peanut Arachis hypogaea provides insights into genome evolution and oil improvement.</title>
        <authorList>
            <person name="Chen X."/>
        </authorList>
    </citation>
    <scope>NUCLEOTIDE SEQUENCE [LARGE SCALE GENOMIC DNA]</scope>
    <source>
        <strain evidence="2">cv. Fuhuasheng</strain>
        <tissue evidence="1">Leaves</tissue>
    </source>
</reference>
<name>A0A445BM98_ARAHY</name>
<dbReference type="Proteomes" id="UP000289738">
    <property type="component" value="Chromosome A09"/>
</dbReference>
<evidence type="ECO:0000313" key="1">
    <source>
        <dbReference type="EMBL" id="RYR39781.1"/>
    </source>
</evidence>
<protein>
    <submittedName>
        <fullName evidence="1">Uncharacterized protein</fullName>
    </submittedName>
</protein>
<sequence length="81" mass="9455">MAMDDSFLVLVHYKGAIKKKMRKLGQHGMKRIEKLYYRISISVVRDGVNNEDLQVLFHYRCQFSEVRIPELLAKLVDVVSS</sequence>
<dbReference type="EMBL" id="SDMP01000009">
    <property type="protein sequence ID" value="RYR39781.1"/>
    <property type="molecule type" value="Genomic_DNA"/>
</dbReference>
<organism evidence="1 2">
    <name type="scientific">Arachis hypogaea</name>
    <name type="common">Peanut</name>
    <dbReference type="NCBI Taxonomy" id="3818"/>
    <lineage>
        <taxon>Eukaryota</taxon>
        <taxon>Viridiplantae</taxon>
        <taxon>Streptophyta</taxon>
        <taxon>Embryophyta</taxon>
        <taxon>Tracheophyta</taxon>
        <taxon>Spermatophyta</taxon>
        <taxon>Magnoliopsida</taxon>
        <taxon>eudicotyledons</taxon>
        <taxon>Gunneridae</taxon>
        <taxon>Pentapetalae</taxon>
        <taxon>rosids</taxon>
        <taxon>fabids</taxon>
        <taxon>Fabales</taxon>
        <taxon>Fabaceae</taxon>
        <taxon>Papilionoideae</taxon>
        <taxon>50 kb inversion clade</taxon>
        <taxon>dalbergioids sensu lato</taxon>
        <taxon>Dalbergieae</taxon>
        <taxon>Pterocarpus clade</taxon>
        <taxon>Arachis</taxon>
    </lineage>
</organism>
<keyword evidence="2" id="KW-1185">Reference proteome</keyword>
<gene>
    <name evidence="1" type="ORF">Ahy_A09g045381</name>
</gene>
<dbReference type="AlphaFoldDB" id="A0A445BM98"/>
<proteinExistence type="predicted"/>